<evidence type="ECO:0000313" key="4">
    <source>
        <dbReference type="EMBL" id="MTW03220.1"/>
    </source>
</evidence>
<protein>
    <submittedName>
        <fullName evidence="4">DUF4124 domain-containing protein</fullName>
    </submittedName>
</protein>
<feature type="signal peptide" evidence="2">
    <location>
        <begin position="1"/>
        <end position="20"/>
    </location>
</feature>
<dbReference type="InterPro" id="IPR025392">
    <property type="entry name" value="DUF4124"/>
</dbReference>
<dbReference type="Pfam" id="PF13511">
    <property type="entry name" value="DUF4124"/>
    <property type="match status" value="1"/>
</dbReference>
<comment type="caution">
    <text evidence="4">The sequence shown here is derived from an EMBL/GenBank/DDBJ whole genome shotgun (WGS) entry which is preliminary data.</text>
</comment>
<feature type="compositionally biased region" description="Low complexity" evidence="1">
    <location>
        <begin position="88"/>
        <end position="99"/>
    </location>
</feature>
<dbReference type="EMBL" id="WNLA01000008">
    <property type="protein sequence ID" value="MTW03220.1"/>
    <property type="molecule type" value="Genomic_DNA"/>
</dbReference>
<dbReference type="OrthoDB" id="8853421at2"/>
<organism evidence="4 5">
    <name type="scientific">Pseudoduganella ginsengisoli</name>
    <dbReference type="NCBI Taxonomy" id="1462440"/>
    <lineage>
        <taxon>Bacteria</taxon>
        <taxon>Pseudomonadati</taxon>
        <taxon>Pseudomonadota</taxon>
        <taxon>Betaproteobacteria</taxon>
        <taxon>Burkholderiales</taxon>
        <taxon>Oxalobacteraceae</taxon>
        <taxon>Telluria group</taxon>
        <taxon>Pseudoduganella</taxon>
    </lineage>
</organism>
<evidence type="ECO:0000256" key="2">
    <source>
        <dbReference type="SAM" id="SignalP"/>
    </source>
</evidence>
<accession>A0A6L6Q0Q3</accession>
<evidence type="ECO:0000313" key="5">
    <source>
        <dbReference type="Proteomes" id="UP000484015"/>
    </source>
</evidence>
<keyword evidence="2" id="KW-0732">Signal</keyword>
<feature type="domain" description="DUF4124" evidence="3">
    <location>
        <begin position="11"/>
        <end position="61"/>
    </location>
</feature>
<dbReference type="RefSeq" id="WP_155439600.1">
    <property type="nucleotide sequence ID" value="NZ_WNLA01000008.1"/>
</dbReference>
<name>A0A6L6Q0Q3_9BURK</name>
<feature type="region of interest" description="Disordered" evidence="1">
    <location>
        <begin position="49"/>
        <end position="99"/>
    </location>
</feature>
<proteinExistence type="predicted"/>
<sequence length="144" mass="15577">MTTLRASLLVWLFAAGACHAQTINKCTVDGKVTYTEQPCQGGAASVIAVPDAPPPNPAASAELQRMQHQANALQRERHQREAQDERAQQQAARAAQQRNKQCAQLRLQKKWADDEVRGALAQSAGRAKIKAQRAADKLALACPA</sequence>
<gene>
    <name evidence="4" type="ORF">GM668_14120</name>
</gene>
<dbReference type="AlphaFoldDB" id="A0A6L6Q0Q3"/>
<evidence type="ECO:0000259" key="3">
    <source>
        <dbReference type="Pfam" id="PF13511"/>
    </source>
</evidence>
<keyword evidence="5" id="KW-1185">Reference proteome</keyword>
<reference evidence="4 5" key="1">
    <citation type="submission" date="2019-11" db="EMBL/GenBank/DDBJ databases">
        <title>Type strains purchased from KCTC, JCM and DSMZ.</title>
        <authorList>
            <person name="Lu H."/>
        </authorList>
    </citation>
    <scope>NUCLEOTIDE SEQUENCE [LARGE SCALE GENOMIC DNA]</scope>
    <source>
        <strain evidence="4 5">KCTC 42409</strain>
    </source>
</reference>
<dbReference type="Proteomes" id="UP000484015">
    <property type="component" value="Unassembled WGS sequence"/>
</dbReference>
<dbReference type="PROSITE" id="PS51257">
    <property type="entry name" value="PROKAR_LIPOPROTEIN"/>
    <property type="match status" value="1"/>
</dbReference>
<feature type="chain" id="PRO_5026852510" evidence="2">
    <location>
        <begin position="21"/>
        <end position="144"/>
    </location>
</feature>
<evidence type="ECO:0000256" key="1">
    <source>
        <dbReference type="SAM" id="MobiDB-lite"/>
    </source>
</evidence>
<feature type="compositionally biased region" description="Basic and acidic residues" evidence="1">
    <location>
        <begin position="74"/>
        <end position="87"/>
    </location>
</feature>